<reference evidence="3" key="1">
    <citation type="submission" date="2016-06" db="EMBL/GenBank/DDBJ databases">
        <title>Parallel loss of symbiosis genes in relatives of nitrogen-fixing non-legume Parasponia.</title>
        <authorList>
            <person name="Van Velzen R."/>
            <person name="Holmer R."/>
            <person name="Bu F."/>
            <person name="Rutten L."/>
            <person name="Van Zeijl A."/>
            <person name="Liu W."/>
            <person name="Santuari L."/>
            <person name="Cao Q."/>
            <person name="Sharma T."/>
            <person name="Shen D."/>
            <person name="Roswanjaya Y."/>
            <person name="Wardhani T."/>
            <person name="Kalhor M.S."/>
            <person name="Jansen J."/>
            <person name="Van den Hoogen J."/>
            <person name="Gungor B."/>
            <person name="Hartog M."/>
            <person name="Hontelez J."/>
            <person name="Verver J."/>
            <person name="Yang W.-C."/>
            <person name="Schijlen E."/>
            <person name="Repin R."/>
            <person name="Schilthuizen M."/>
            <person name="Schranz E."/>
            <person name="Heidstra R."/>
            <person name="Miyata K."/>
            <person name="Fedorova E."/>
            <person name="Kohlen W."/>
            <person name="Bisseling T."/>
            <person name="Smit S."/>
            <person name="Geurts R."/>
        </authorList>
    </citation>
    <scope>NUCLEOTIDE SEQUENCE [LARGE SCALE GENOMIC DNA]</scope>
    <source>
        <strain evidence="3">cv. RG33-2</strain>
    </source>
</reference>
<evidence type="ECO:0000256" key="1">
    <source>
        <dbReference type="SAM" id="Phobius"/>
    </source>
</evidence>
<keyword evidence="3" id="KW-1185">Reference proteome</keyword>
<keyword evidence="1" id="KW-0472">Membrane</keyword>
<organism evidence="2 3">
    <name type="scientific">Trema orientale</name>
    <name type="common">Charcoal tree</name>
    <name type="synonym">Celtis orientalis</name>
    <dbReference type="NCBI Taxonomy" id="63057"/>
    <lineage>
        <taxon>Eukaryota</taxon>
        <taxon>Viridiplantae</taxon>
        <taxon>Streptophyta</taxon>
        <taxon>Embryophyta</taxon>
        <taxon>Tracheophyta</taxon>
        <taxon>Spermatophyta</taxon>
        <taxon>Magnoliopsida</taxon>
        <taxon>eudicotyledons</taxon>
        <taxon>Gunneridae</taxon>
        <taxon>Pentapetalae</taxon>
        <taxon>rosids</taxon>
        <taxon>fabids</taxon>
        <taxon>Rosales</taxon>
        <taxon>Cannabaceae</taxon>
        <taxon>Trema</taxon>
    </lineage>
</organism>
<keyword evidence="1" id="KW-1133">Transmembrane helix</keyword>
<evidence type="ECO:0000313" key="3">
    <source>
        <dbReference type="Proteomes" id="UP000237000"/>
    </source>
</evidence>
<dbReference type="AlphaFoldDB" id="A0A2P5EXZ8"/>
<keyword evidence="1" id="KW-0812">Transmembrane</keyword>
<proteinExistence type="predicted"/>
<dbReference type="Proteomes" id="UP000237000">
    <property type="component" value="Unassembled WGS sequence"/>
</dbReference>
<feature type="transmembrane region" description="Helical" evidence="1">
    <location>
        <begin position="12"/>
        <end position="34"/>
    </location>
</feature>
<sequence length="133" mass="14799">MDKTSEKNGSVTMRVTWPLLLAVASWGAAFYHATMVADSLKRTLTLLGFDYTCFFVFVMTAMTGLIIGIVAPLVGLLVVKSQYFKEKAENHSLGKRRGWTPSELLLNNTIVVVEAFLSWGALCYFANIFATFF</sequence>
<gene>
    <name evidence="2" type="ORF">TorRG33x02_137000</name>
</gene>
<accession>A0A2P5EXZ8</accession>
<dbReference type="OrthoDB" id="10353116at2759"/>
<feature type="transmembrane region" description="Helical" evidence="1">
    <location>
        <begin position="54"/>
        <end position="79"/>
    </location>
</feature>
<name>A0A2P5EXZ8_TREOI</name>
<feature type="transmembrane region" description="Helical" evidence="1">
    <location>
        <begin position="105"/>
        <end position="130"/>
    </location>
</feature>
<dbReference type="EMBL" id="JXTC01000083">
    <property type="protein sequence ID" value="PON90415.1"/>
    <property type="molecule type" value="Genomic_DNA"/>
</dbReference>
<evidence type="ECO:0008006" key="4">
    <source>
        <dbReference type="Google" id="ProtNLM"/>
    </source>
</evidence>
<dbReference type="InParanoid" id="A0A2P5EXZ8"/>
<evidence type="ECO:0000313" key="2">
    <source>
        <dbReference type="EMBL" id="PON90415.1"/>
    </source>
</evidence>
<comment type="caution">
    <text evidence="2">The sequence shown here is derived from an EMBL/GenBank/DDBJ whole genome shotgun (WGS) entry which is preliminary data.</text>
</comment>
<protein>
    <recommendedName>
        <fullName evidence="4">Transmembrane protein</fullName>
    </recommendedName>
</protein>